<keyword evidence="3" id="KW-1185">Reference proteome</keyword>
<organism evidence="2 3">
    <name type="scientific">Halogeometricum luteum</name>
    <dbReference type="NCBI Taxonomy" id="2950537"/>
    <lineage>
        <taxon>Archaea</taxon>
        <taxon>Methanobacteriati</taxon>
        <taxon>Methanobacteriota</taxon>
        <taxon>Stenosarchaea group</taxon>
        <taxon>Halobacteria</taxon>
        <taxon>Halobacteriales</taxon>
        <taxon>Haloferacaceae</taxon>
        <taxon>Halogeometricum</taxon>
    </lineage>
</organism>
<reference evidence="2 3" key="1">
    <citation type="submission" date="2022-06" db="EMBL/GenBank/DDBJ databases">
        <title>Halogeometricum sp. a new haloarchaeum isolate from saline soil.</title>
        <authorList>
            <person name="Strakova D."/>
            <person name="Galisteo C."/>
            <person name="Sanchez-Porro C."/>
            <person name="Ventosa A."/>
        </authorList>
    </citation>
    <scope>NUCLEOTIDE SEQUENCE [LARGE SCALE GENOMIC DNA]</scope>
    <source>
        <strain evidence="3">S3BR25-2</strain>
    </source>
</reference>
<dbReference type="Proteomes" id="UP001254813">
    <property type="component" value="Unassembled WGS sequence"/>
</dbReference>
<feature type="domain" description="Halobacterial output" evidence="1">
    <location>
        <begin position="20"/>
        <end position="81"/>
    </location>
</feature>
<accession>A0ABU2FXW8</accession>
<dbReference type="Pfam" id="PF18545">
    <property type="entry name" value="HalOD1"/>
    <property type="match status" value="1"/>
</dbReference>
<comment type="caution">
    <text evidence="2">The sequence shown here is derived from an EMBL/GenBank/DDBJ whole genome shotgun (WGS) entry which is preliminary data.</text>
</comment>
<evidence type="ECO:0000313" key="3">
    <source>
        <dbReference type="Proteomes" id="UP001254813"/>
    </source>
</evidence>
<proteinExistence type="predicted"/>
<dbReference type="RefSeq" id="WP_310927202.1">
    <property type="nucleotide sequence ID" value="NZ_JAMQOQ010000001.1"/>
</dbReference>
<protein>
    <recommendedName>
        <fullName evidence="1">Halobacterial output domain-containing protein</fullName>
    </recommendedName>
</protein>
<dbReference type="EMBL" id="JAMQOQ010000001">
    <property type="protein sequence ID" value="MDS0293387.1"/>
    <property type="molecule type" value="Genomic_DNA"/>
</dbReference>
<name>A0ABU2FXW8_9EURY</name>
<sequence length="92" mass="10246">MPGKTSRAGTPERSLGEPSRENVLYEIITLVAEVKGCDPLSLRPVSEVVDPESLEALFTNSRTDVDVRFPYEGGHVEVDESSVRFEYDYDVP</sequence>
<gene>
    <name evidence="2" type="ORF">NDI79_04270</name>
</gene>
<evidence type="ECO:0000259" key="1">
    <source>
        <dbReference type="Pfam" id="PF18545"/>
    </source>
</evidence>
<evidence type="ECO:0000313" key="2">
    <source>
        <dbReference type="EMBL" id="MDS0293387.1"/>
    </source>
</evidence>
<dbReference type="InterPro" id="IPR040624">
    <property type="entry name" value="HalOD1"/>
</dbReference>